<keyword evidence="9" id="KW-0007">Acetylation</keyword>
<comment type="catalytic activity">
    <reaction evidence="1">
        <text>S-ubiquitinyl-[E2 ubiquitin-conjugating enzyme]-L-cysteine + [acceptor protein]-L-lysine = [E2 ubiquitin-conjugating enzyme]-L-cysteine + N(6)-ubiquitinyl-[acceptor protein]-L-lysine.</text>
        <dbReference type="EC" id="2.3.2.27"/>
    </reaction>
</comment>
<evidence type="ECO:0000256" key="5">
    <source>
        <dbReference type="ARBA" id="ARBA00012483"/>
    </source>
</evidence>
<evidence type="ECO:0000256" key="1">
    <source>
        <dbReference type="ARBA" id="ARBA00000900"/>
    </source>
</evidence>
<comment type="subcellular location">
    <subcellularLocation>
        <location evidence="2">Cytoplasm</location>
    </subcellularLocation>
</comment>
<dbReference type="CDD" id="cd16658">
    <property type="entry name" value="RING-Ubox_UBE4B"/>
    <property type="match status" value="1"/>
</dbReference>
<comment type="similarity">
    <text evidence="4">Belongs to the ubiquitin conjugation factor E4 family.</text>
</comment>
<organism evidence="13">
    <name type="scientific">Schistocephalus solidus</name>
    <name type="common">Tapeworm</name>
    <dbReference type="NCBI Taxonomy" id="70667"/>
    <lineage>
        <taxon>Eukaryota</taxon>
        <taxon>Metazoa</taxon>
        <taxon>Spiralia</taxon>
        <taxon>Lophotrochozoa</taxon>
        <taxon>Platyhelminthes</taxon>
        <taxon>Cestoda</taxon>
        <taxon>Eucestoda</taxon>
        <taxon>Diphyllobothriidea</taxon>
        <taxon>Diphyllobothriidae</taxon>
        <taxon>Schistocephalus</taxon>
    </lineage>
</organism>
<dbReference type="InterPro" id="IPR013083">
    <property type="entry name" value="Znf_RING/FYVE/PHD"/>
</dbReference>
<evidence type="ECO:0000256" key="10">
    <source>
        <dbReference type="ARBA" id="ARBA00037624"/>
    </source>
</evidence>
<feature type="domain" description="U-box" evidence="12">
    <location>
        <begin position="688"/>
        <end position="762"/>
    </location>
</feature>
<comment type="pathway">
    <text evidence="3">Protein modification; protein ubiquitination.</text>
</comment>
<dbReference type="PANTHER" id="PTHR13931">
    <property type="entry name" value="UBIQUITINATION FACTOR E4"/>
    <property type="match status" value="1"/>
</dbReference>
<proteinExistence type="inferred from homology"/>
<dbReference type="InterPro" id="IPR003613">
    <property type="entry name" value="Ubox_domain"/>
</dbReference>
<accession>A0A183SZQ4</accession>
<dbReference type="UniPathway" id="UPA00143"/>
<keyword evidence="6" id="KW-0963">Cytoplasm</keyword>
<dbReference type="GO" id="GO:0000209">
    <property type="term" value="P:protein polyubiquitination"/>
    <property type="evidence" value="ECO:0007669"/>
    <property type="project" value="TreeGrafter"/>
</dbReference>
<dbReference type="GO" id="GO:0006511">
    <property type="term" value="P:ubiquitin-dependent protein catabolic process"/>
    <property type="evidence" value="ECO:0007669"/>
    <property type="project" value="InterPro"/>
</dbReference>
<dbReference type="PROSITE" id="PS51698">
    <property type="entry name" value="U_BOX"/>
    <property type="match status" value="1"/>
</dbReference>
<dbReference type="SUPFAM" id="SSF57850">
    <property type="entry name" value="RING/U-box"/>
    <property type="match status" value="1"/>
</dbReference>
<dbReference type="GO" id="GO:0036503">
    <property type="term" value="P:ERAD pathway"/>
    <property type="evidence" value="ECO:0007669"/>
    <property type="project" value="InterPro"/>
</dbReference>
<evidence type="ECO:0000256" key="7">
    <source>
        <dbReference type="ARBA" id="ARBA00022679"/>
    </source>
</evidence>
<evidence type="ECO:0000256" key="9">
    <source>
        <dbReference type="ARBA" id="ARBA00022990"/>
    </source>
</evidence>
<dbReference type="FunFam" id="3.30.40.10:FF:000055">
    <property type="entry name" value="Ubiquitin conjugation factor e4 a"/>
    <property type="match status" value="1"/>
</dbReference>
<evidence type="ECO:0000313" key="13">
    <source>
        <dbReference type="WBParaSite" id="SSLN_0001006401-mRNA-1"/>
    </source>
</evidence>
<dbReference type="WBParaSite" id="SSLN_0001006401-mRNA-1">
    <property type="protein sequence ID" value="SSLN_0001006401-mRNA-1"/>
    <property type="gene ID" value="SSLN_0001006401"/>
</dbReference>
<evidence type="ECO:0000256" key="2">
    <source>
        <dbReference type="ARBA" id="ARBA00004496"/>
    </source>
</evidence>
<dbReference type="EC" id="2.3.2.27" evidence="5"/>
<name>A0A183SZQ4_SCHSO</name>
<dbReference type="AlphaFoldDB" id="A0A183SZQ4"/>
<sequence>LFKNLLRAGKQRKCVKNALLRWFGQCLHANKARKQLSHTMVGLPGAQSNDQSSAALASDGFLTNLAALLVRLCGPLITSQACLSPSSDSKRPHPLSLVWPSYVNLPKDTAFLPDLAEETRLTHSASAAGCAIPKPLDAYPLISHLFFLAHAALRLSFAPLLSLHFETNRQLHQMEQEAQLLNPFASPWGGGMSEDTPQGRAIRYCLRERTSRFLEQTTSLGSVDRLHNFFALCASTCRLLFDLARPPCASQSTKEAVPEGHDELGTLPELIVDNVVELISYLRRLNDDFIESPDAADVPLQPFLQFCVVYMMDLNVLSNPHLRARLGEVLETLIPQRYEENWNSQRTSSGFGIVPAHSFVRREQLLSGGNDSEQLSHVVTALLTAFVSIELAPGVDSNASDLGTITASASGAASAGAQQATPSSEAMETATVSFEEKFHYRRPMYACLRYWHGKPFYDEQFKRLEEFAIKHIDSPRPPLLLQFLSLLINDATFLLDEAIGLLAQIKQKEREREAAGGRFPRREDEGLFLHTGQLARFHITLGLDTIFALRRVVSLCPHLVTHPVLVDRIACMLNYFLLSLVGPKQGDLKVRDKSTYGFRPDVLVVEICKIYITLGLNTDAKKQQTAAAFRRAVVNDGRSYTTDLLDQALVVLNRVSNSSDLPKNFELVANALRAEKVAAMDDEADLDDAPDEFCDPIMGYIMEDPVRLPTSSKIVDRKTIYRHLLSDATDPFNRQPLEMAMVEPATQLKAQIDAWLKNRREERQKTMQ</sequence>
<dbReference type="GO" id="GO:0005634">
    <property type="term" value="C:nucleus"/>
    <property type="evidence" value="ECO:0007669"/>
    <property type="project" value="TreeGrafter"/>
</dbReference>
<protein>
    <recommendedName>
        <fullName evidence="11">Ubiquitin conjugation factor E4 A</fullName>
        <ecNumber evidence="5">2.3.2.27</ecNumber>
    </recommendedName>
</protein>
<evidence type="ECO:0000256" key="6">
    <source>
        <dbReference type="ARBA" id="ARBA00022490"/>
    </source>
</evidence>
<dbReference type="PANTHER" id="PTHR13931:SF16">
    <property type="entry name" value="UBIQUITIN CONJUGATION FACTOR E4 A"/>
    <property type="match status" value="1"/>
</dbReference>
<dbReference type="GO" id="GO:0005737">
    <property type="term" value="C:cytoplasm"/>
    <property type="evidence" value="ECO:0007669"/>
    <property type="project" value="UniProtKB-SubCell"/>
</dbReference>
<evidence type="ECO:0000256" key="4">
    <source>
        <dbReference type="ARBA" id="ARBA00007434"/>
    </source>
</evidence>
<reference evidence="13" key="1">
    <citation type="submission" date="2016-06" db="UniProtKB">
        <authorList>
            <consortium name="WormBaseParasite"/>
        </authorList>
    </citation>
    <scope>IDENTIFICATION</scope>
</reference>
<dbReference type="Pfam" id="PF04564">
    <property type="entry name" value="U-box"/>
    <property type="match status" value="1"/>
</dbReference>
<dbReference type="Pfam" id="PF10408">
    <property type="entry name" value="Ufd2P_core"/>
    <property type="match status" value="2"/>
</dbReference>
<evidence type="ECO:0000256" key="3">
    <source>
        <dbReference type="ARBA" id="ARBA00004906"/>
    </source>
</evidence>
<evidence type="ECO:0000256" key="11">
    <source>
        <dbReference type="ARBA" id="ARBA00040077"/>
    </source>
</evidence>
<keyword evidence="8" id="KW-0833">Ubl conjugation pathway</keyword>
<dbReference type="InterPro" id="IPR045132">
    <property type="entry name" value="UBE4"/>
</dbReference>
<dbReference type="InterPro" id="IPR019474">
    <property type="entry name" value="Ub_conjug_fac_E4_core"/>
</dbReference>
<dbReference type="Gene3D" id="3.30.40.10">
    <property type="entry name" value="Zinc/RING finger domain, C3HC4 (zinc finger)"/>
    <property type="match status" value="1"/>
</dbReference>
<dbReference type="GO" id="GO:0034450">
    <property type="term" value="F:ubiquitin-ubiquitin ligase activity"/>
    <property type="evidence" value="ECO:0007669"/>
    <property type="project" value="InterPro"/>
</dbReference>
<comment type="function">
    <text evidence="10">Ubiquitin-protein ligase that probably functions as an E3 ligase in conjunction with specific E1 and E2 ligases. May also function as an E4 ligase mediating the assembly of polyubiquitin chains on substrates ubiquitinated by another E3 ubiquitin ligase. Mediates 'Lys-48'-linked polyubiquitination of substrates.</text>
</comment>
<dbReference type="GO" id="GO:0000151">
    <property type="term" value="C:ubiquitin ligase complex"/>
    <property type="evidence" value="ECO:0007669"/>
    <property type="project" value="InterPro"/>
</dbReference>
<keyword evidence="7" id="KW-0808">Transferase</keyword>
<evidence type="ECO:0000259" key="12">
    <source>
        <dbReference type="PROSITE" id="PS51698"/>
    </source>
</evidence>
<evidence type="ECO:0000256" key="8">
    <source>
        <dbReference type="ARBA" id="ARBA00022786"/>
    </source>
</evidence>
<dbReference type="SMART" id="SM00504">
    <property type="entry name" value="Ubox"/>
    <property type="match status" value="1"/>
</dbReference>